<protein>
    <submittedName>
        <fullName evidence="1">Uncharacterized protein</fullName>
    </submittedName>
</protein>
<evidence type="ECO:0000313" key="1">
    <source>
        <dbReference type="EMBL" id="KAJ2811988.1"/>
    </source>
</evidence>
<comment type="caution">
    <text evidence="1">The sequence shown here is derived from an EMBL/GenBank/DDBJ whole genome shotgun (WGS) entry which is preliminary data.</text>
</comment>
<keyword evidence="2" id="KW-1185">Reference proteome</keyword>
<dbReference type="EMBL" id="JANBUP010000318">
    <property type="protein sequence ID" value="KAJ2811988.1"/>
    <property type="molecule type" value="Genomic_DNA"/>
</dbReference>
<reference evidence="1" key="1">
    <citation type="submission" date="2022-07" db="EMBL/GenBank/DDBJ databases">
        <title>Phylogenomic reconstructions and comparative analyses of Kickxellomycotina fungi.</title>
        <authorList>
            <person name="Reynolds N.K."/>
            <person name="Stajich J.E."/>
            <person name="Barry K."/>
            <person name="Grigoriev I.V."/>
            <person name="Crous P."/>
            <person name="Smith M.E."/>
        </authorList>
    </citation>
    <scope>NUCLEOTIDE SEQUENCE</scope>
    <source>
        <strain evidence="1">CBS 102833</strain>
    </source>
</reference>
<organism evidence="1 2">
    <name type="scientific">Coemansia furcata</name>
    <dbReference type="NCBI Taxonomy" id="417177"/>
    <lineage>
        <taxon>Eukaryota</taxon>
        <taxon>Fungi</taxon>
        <taxon>Fungi incertae sedis</taxon>
        <taxon>Zoopagomycota</taxon>
        <taxon>Kickxellomycotina</taxon>
        <taxon>Kickxellomycetes</taxon>
        <taxon>Kickxellales</taxon>
        <taxon>Kickxellaceae</taxon>
        <taxon>Coemansia</taxon>
    </lineage>
</organism>
<evidence type="ECO:0000313" key="2">
    <source>
        <dbReference type="Proteomes" id="UP001140096"/>
    </source>
</evidence>
<dbReference type="Proteomes" id="UP001140096">
    <property type="component" value="Unassembled WGS sequence"/>
</dbReference>
<accession>A0ACC1LMX8</accession>
<proteinExistence type="predicted"/>
<gene>
    <name evidence="1" type="ORF">H4S07_001708</name>
</gene>
<name>A0ACC1LMX8_9FUNG</name>
<sequence length="255" mass="28614">MDSTYCVLDPGAEDSGTRLRVNNDMPVSDANNKDVKKDFRGLFHCMSVKLHEAEVKTLHAFLKVHYFEQLYHRLFLVLYLAVNYYDFPVTTANLTKIGLDLDYPSELVSLVIPAVQNIMVFSCVMSAHALFLFVAGRLSEFKRNWVWLPFFSQVLLEHRSVAGAGELASLKCVVLLVAMPMMLFLLTLQSRYSLAGAHTISLCGGVAVGLVFALHVFMPYGSMQNLFTAVGYTVVYYLYCIRTTLLKVAVKSKTL</sequence>